<dbReference type="PROSITE" id="PS51668">
    <property type="entry name" value="TSAA_2"/>
    <property type="match status" value="1"/>
</dbReference>
<dbReference type="AlphaFoldDB" id="X1GRW2"/>
<evidence type="ECO:0000256" key="2">
    <source>
        <dbReference type="ARBA" id="ARBA00033753"/>
    </source>
</evidence>
<dbReference type="PANTHER" id="PTHR12818:SF0">
    <property type="entry name" value="TRNA (ADENINE(37)-N6)-METHYLTRANSFERASE"/>
    <property type="match status" value="1"/>
</dbReference>
<dbReference type="Pfam" id="PF01980">
    <property type="entry name" value="TrmO_N"/>
    <property type="match status" value="1"/>
</dbReference>
<sequence length="140" mass="16148">AQGYEGTVEVYSEFEEALLDLEGFEKIWLLYWFDRASEFKAKVKPYMDDRWHGLFATRAPSRPNPIGLSCVKLLSVKANIIHVSEIDILDGTPLLDIKPYVGKFDCFEVRHNGWLDTSDKGNIKSDNRFYNNQKKTGEIK</sequence>
<dbReference type="InterPro" id="IPR036413">
    <property type="entry name" value="YaeB-like_sf"/>
</dbReference>
<dbReference type="InterPro" id="IPR023370">
    <property type="entry name" value="TrmO-like_N"/>
</dbReference>
<feature type="domain" description="TsaA-like" evidence="3">
    <location>
        <begin position="1"/>
        <end position="109"/>
    </location>
</feature>
<dbReference type="PANTHER" id="PTHR12818">
    <property type="entry name" value="TRNA (ADENINE(37)-N6)-METHYLTRANSFERASE"/>
    <property type="match status" value="1"/>
</dbReference>
<organism evidence="4">
    <name type="scientific">marine sediment metagenome</name>
    <dbReference type="NCBI Taxonomy" id="412755"/>
    <lineage>
        <taxon>unclassified sequences</taxon>
        <taxon>metagenomes</taxon>
        <taxon>ecological metagenomes</taxon>
    </lineage>
</organism>
<evidence type="ECO:0000259" key="3">
    <source>
        <dbReference type="PROSITE" id="PS51668"/>
    </source>
</evidence>
<dbReference type="InterPro" id="IPR036414">
    <property type="entry name" value="YaeB_N_sf"/>
</dbReference>
<dbReference type="NCBIfam" id="TIGR00104">
    <property type="entry name" value="tRNA_TsaA"/>
    <property type="match status" value="1"/>
</dbReference>
<dbReference type="InterPro" id="IPR040372">
    <property type="entry name" value="YaeB-like"/>
</dbReference>
<dbReference type="SUPFAM" id="SSF118196">
    <property type="entry name" value="YaeB-like"/>
    <property type="match status" value="1"/>
</dbReference>
<name>X1GRW2_9ZZZZ</name>
<dbReference type="CDD" id="cd09281">
    <property type="entry name" value="UPF0066"/>
    <property type="match status" value="1"/>
</dbReference>
<proteinExistence type="inferred from homology"/>
<reference evidence="4" key="1">
    <citation type="journal article" date="2014" name="Front. Microbiol.">
        <title>High frequency of phylogenetically diverse reductive dehalogenase-homologous genes in deep subseafloor sedimentary metagenomes.</title>
        <authorList>
            <person name="Kawai M."/>
            <person name="Futagami T."/>
            <person name="Toyoda A."/>
            <person name="Takaki Y."/>
            <person name="Nishi S."/>
            <person name="Hori S."/>
            <person name="Arai W."/>
            <person name="Tsubouchi T."/>
            <person name="Morono Y."/>
            <person name="Uchiyama I."/>
            <person name="Ito T."/>
            <person name="Fujiyama A."/>
            <person name="Inagaki F."/>
            <person name="Takami H."/>
        </authorList>
    </citation>
    <scope>NUCLEOTIDE SEQUENCE</scope>
    <source>
        <strain evidence="4">Expedition CK06-06</strain>
    </source>
</reference>
<comment type="caution">
    <text evidence="4">The sequence shown here is derived from an EMBL/GenBank/DDBJ whole genome shotgun (WGS) entry which is preliminary data.</text>
</comment>
<protein>
    <recommendedName>
        <fullName evidence="3">TsaA-like domain-containing protein</fullName>
    </recommendedName>
</protein>
<comment type="similarity">
    <text evidence="2">Belongs to the tRNA methyltransferase O family.</text>
</comment>
<dbReference type="EMBL" id="BARU01024119">
    <property type="protein sequence ID" value="GAH47590.1"/>
    <property type="molecule type" value="Genomic_DNA"/>
</dbReference>
<gene>
    <name evidence="4" type="ORF">S03H2_39063</name>
</gene>
<evidence type="ECO:0000256" key="1">
    <source>
        <dbReference type="ARBA" id="ARBA00022691"/>
    </source>
</evidence>
<dbReference type="Gene3D" id="2.40.30.70">
    <property type="entry name" value="YaeB-like"/>
    <property type="match status" value="1"/>
</dbReference>
<evidence type="ECO:0000313" key="4">
    <source>
        <dbReference type="EMBL" id="GAH47590.1"/>
    </source>
</evidence>
<accession>X1GRW2</accession>
<keyword evidence="1" id="KW-0949">S-adenosyl-L-methionine</keyword>
<feature type="non-terminal residue" evidence="4">
    <location>
        <position position="1"/>
    </location>
</feature>